<name>A0A9W9UEJ6_PENBR</name>
<proteinExistence type="predicted"/>
<dbReference type="AlphaFoldDB" id="A0A9W9UEJ6"/>
<accession>A0A9W9UEJ6</accession>
<evidence type="ECO:0000313" key="1">
    <source>
        <dbReference type="EMBL" id="KAJ5335606.1"/>
    </source>
</evidence>
<comment type="caution">
    <text evidence="1">The sequence shown here is derived from an EMBL/GenBank/DDBJ whole genome shotgun (WGS) entry which is preliminary data.</text>
</comment>
<dbReference type="Proteomes" id="UP001147695">
    <property type="component" value="Unassembled WGS sequence"/>
</dbReference>
<reference evidence="1" key="2">
    <citation type="journal article" date="2023" name="IMA Fungus">
        <title>Comparative genomic study of the Penicillium genus elucidates a diverse pangenome and 15 lateral gene transfer events.</title>
        <authorList>
            <person name="Petersen C."/>
            <person name="Sorensen T."/>
            <person name="Nielsen M.R."/>
            <person name="Sondergaard T.E."/>
            <person name="Sorensen J.L."/>
            <person name="Fitzpatrick D.A."/>
            <person name="Frisvad J.C."/>
            <person name="Nielsen K.L."/>
        </authorList>
    </citation>
    <scope>NUCLEOTIDE SEQUENCE</scope>
    <source>
        <strain evidence="1">IBT 35673</strain>
    </source>
</reference>
<sequence length="114" mass="12198">MVTVVDALNRTVSAFTAAGFTHDNIHLSRTASGSPVRKVSIAPAVTMSTCLTNARAWVVCTGRHSRGPHCVSSDRFRRLPSCGLYWWSLRAEVTEGAALGIGSLGVRHGDMVSE</sequence>
<evidence type="ECO:0000313" key="2">
    <source>
        <dbReference type="Proteomes" id="UP001147695"/>
    </source>
</evidence>
<organism evidence="1 2">
    <name type="scientific">Penicillium brevicompactum</name>
    <dbReference type="NCBI Taxonomy" id="5074"/>
    <lineage>
        <taxon>Eukaryota</taxon>
        <taxon>Fungi</taxon>
        <taxon>Dikarya</taxon>
        <taxon>Ascomycota</taxon>
        <taxon>Pezizomycotina</taxon>
        <taxon>Eurotiomycetes</taxon>
        <taxon>Eurotiomycetidae</taxon>
        <taxon>Eurotiales</taxon>
        <taxon>Aspergillaceae</taxon>
        <taxon>Penicillium</taxon>
    </lineage>
</organism>
<reference evidence="1" key="1">
    <citation type="submission" date="2022-12" db="EMBL/GenBank/DDBJ databases">
        <authorList>
            <person name="Petersen C."/>
        </authorList>
    </citation>
    <scope>NUCLEOTIDE SEQUENCE</scope>
    <source>
        <strain evidence="1">IBT 35673</strain>
    </source>
</reference>
<protein>
    <submittedName>
        <fullName evidence="1">Uncharacterized protein</fullName>
    </submittedName>
</protein>
<gene>
    <name evidence="1" type="ORF">N7452_008009</name>
</gene>
<dbReference type="EMBL" id="JAPZBQ010000004">
    <property type="protein sequence ID" value="KAJ5335606.1"/>
    <property type="molecule type" value="Genomic_DNA"/>
</dbReference>